<feature type="compositionally biased region" description="Polar residues" evidence="1">
    <location>
        <begin position="111"/>
        <end position="121"/>
    </location>
</feature>
<gene>
    <name evidence="2" type="ORF">PGLA1383_LOCUS37073</name>
</gene>
<name>A0A813FZG6_POLGL</name>
<accession>A0A813FZG6</accession>
<evidence type="ECO:0000313" key="3">
    <source>
        <dbReference type="Proteomes" id="UP000654075"/>
    </source>
</evidence>
<reference evidence="2" key="1">
    <citation type="submission" date="2021-02" db="EMBL/GenBank/DDBJ databases">
        <authorList>
            <person name="Dougan E. K."/>
            <person name="Rhodes N."/>
            <person name="Thang M."/>
            <person name="Chan C."/>
        </authorList>
    </citation>
    <scope>NUCLEOTIDE SEQUENCE</scope>
</reference>
<feature type="region of interest" description="Disordered" evidence="1">
    <location>
        <begin position="1"/>
        <end position="143"/>
    </location>
</feature>
<dbReference type="InterPro" id="IPR014903">
    <property type="entry name" value="DUF1796"/>
</dbReference>
<evidence type="ECO:0000256" key="1">
    <source>
        <dbReference type="SAM" id="MobiDB-lite"/>
    </source>
</evidence>
<sequence length="443" mass="46982">MLRQRSESRSKAEARCHGFGEEMHAADGGGGTGTSGDCSLTQFLPLRADNRPQLLLSRSQGVETPRLGNSPCSDNSRPGEAVAGAGAPPPRSFLTAEMMAAEAHDADAGSGPQSPRRQSPAAQRVKDSPKSPGPRSPKVKDLMSNCSSPVLVAVSPPPASPERVSLDYAAVGAASTGDEPSDPATEAFFIGTPPVHSPRGGLARNRGGGSVVSILLPARPLVASSQARWLPPGPPTRVLQVRQVLPATVSQMASPVGPAFVSVPTAAKPPAATKEPVQIWPPVQAAEHPVEPEEAAEAPPMRSRFGGQQESDMLELMAQGPSSCDELTSQVPLISLGCNCGPKLSFQKIGRGSETLPFDWMQSSLDGILNFLRTDFGGFFDYVTKQKVPGCQAMVMYRGHLHSFWHDDPDDPTMQEKYRRRIKRLFGMGQLALPGGPPGHLLF</sequence>
<evidence type="ECO:0000313" key="2">
    <source>
        <dbReference type="EMBL" id="CAE8619485.1"/>
    </source>
</evidence>
<keyword evidence="3" id="KW-1185">Reference proteome</keyword>
<organism evidence="2 3">
    <name type="scientific">Polarella glacialis</name>
    <name type="common">Dinoflagellate</name>
    <dbReference type="NCBI Taxonomy" id="89957"/>
    <lineage>
        <taxon>Eukaryota</taxon>
        <taxon>Sar</taxon>
        <taxon>Alveolata</taxon>
        <taxon>Dinophyceae</taxon>
        <taxon>Suessiales</taxon>
        <taxon>Suessiaceae</taxon>
        <taxon>Polarella</taxon>
    </lineage>
</organism>
<dbReference type="Proteomes" id="UP000654075">
    <property type="component" value="Unassembled WGS sequence"/>
</dbReference>
<dbReference type="EMBL" id="CAJNNV010027110">
    <property type="protein sequence ID" value="CAE8619485.1"/>
    <property type="molecule type" value="Genomic_DNA"/>
</dbReference>
<dbReference type="Pfam" id="PF08795">
    <property type="entry name" value="DUF1796"/>
    <property type="match status" value="1"/>
</dbReference>
<feature type="compositionally biased region" description="Basic and acidic residues" evidence="1">
    <location>
        <begin position="1"/>
        <end position="25"/>
    </location>
</feature>
<protein>
    <submittedName>
        <fullName evidence="2">Uncharacterized protein</fullName>
    </submittedName>
</protein>
<comment type="caution">
    <text evidence="2">The sequence shown here is derived from an EMBL/GenBank/DDBJ whole genome shotgun (WGS) entry which is preliminary data.</text>
</comment>
<proteinExistence type="predicted"/>
<dbReference type="AlphaFoldDB" id="A0A813FZG6"/>
<feature type="non-terminal residue" evidence="2">
    <location>
        <position position="443"/>
    </location>
</feature>